<evidence type="ECO:0000256" key="14">
    <source>
        <dbReference type="RuleBase" id="RU367023"/>
    </source>
</evidence>
<feature type="transmembrane region" description="Helical" evidence="14">
    <location>
        <begin position="43"/>
        <end position="61"/>
    </location>
</feature>
<dbReference type="GO" id="GO:0004144">
    <property type="term" value="F:diacylglycerol O-acyltransferase activity"/>
    <property type="evidence" value="ECO:0007669"/>
    <property type="project" value="TreeGrafter"/>
</dbReference>
<dbReference type="Pfam" id="PF03982">
    <property type="entry name" value="DAGAT"/>
    <property type="match status" value="1"/>
</dbReference>
<evidence type="ECO:0000256" key="13">
    <source>
        <dbReference type="ARBA" id="ARBA00023315"/>
    </source>
</evidence>
<evidence type="ECO:0000256" key="7">
    <source>
        <dbReference type="ARBA" id="ARBA00022692"/>
    </source>
</evidence>
<keyword evidence="10 14" id="KW-1133">Transmembrane helix</keyword>
<dbReference type="EMBL" id="CAKKNE010000002">
    <property type="protein sequence ID" value="CAH0369146.1"/>
    <property type="molecule type" value="Genomic_DNA"/>
</dbReference>
<protein>
    <recommendedName>
        <fullName evidence="14">Acyltransferase</fullName>
        <ecNumber evidence="14">2.3.1.-</ecNumber>
    </recommendedName>
</protein>
<evidence type="ECO:0000313" key="16">
    <source>
        <dbReference type="Proteomes" id="UP000789595"/>
    </source>
</evidence>
<evidence type="ECO:0000256" key="6">
    <source>
        <dbReference type="ARBA" id="ARBA00022679"/>
    </source>
</evidence>
<organism evidence="15 16">
    <name type="scientific">Pelagomonas calceolata</name>
    <dbReference type="NCBI Taxonomy" id="35677"/>
    <lineage>
        <taxon>Eukaryota</taxon>
        <taxon>Sar</taxon>
        <taxon>Stramenopiles</taxon>
        <taxon>Ochrophyta</taxon>
        <taxon>Pelagophyceae</taxon>
        <taxon>Pelagomonadales</taxon>
        <taxon>Pelagomonadaceae</taxon>
        <taxon>Pelagomonas</taxon>
    </lineage>
</organism>
<gene>
    <name evidence="15" type="ORF">PECAL_2P22560</name>
</gene>
<evidence type="ECO:0000313" key="15">
    <source>
        <dbReference type="EMBL" id="CAH0369146.1"/>
    </source>
</evidence>
<evidence type="ECO:0000256" key="3">
    <source>
        <dbReference type="ARBA" id="ARBA00005189"/>
    </source>
</evidence>
<sequence length="332" mass="37352">MPQDAKGYSPAITVLLVTLNYVFTIAAPPLLALYAAANVEPRYMYTAIAASMIAWLAYVTIDNCELKTGRPDETFSKGHWVFARLREYFPLKLHRTDAVQSQLKDDQAIFAFFPHGVNSDFRVLMAGPMYDAFPKVHKRGAPRTLAASILFKIPGVRTVTLKTGCVDAGRKTANRCLRQGLSLFLCPGGQDEQLETICGRERVYLKSRKGFVRLAMIHNVPLVPAYCFGSSDLYRTYGAFYGARRWLVRNLRIALPLYSGDWGFFCYPTPKGFPLQVPQDIVFGDAWTPPHSKEPTRDEVDAAHAVFVEKLTQLFDAHKGEFGYPNRKLEII</sequence>
<dbReference type="GO" id="GO:0005789">
    <property type="term" value="C:endoplasmic reticulum membrane"/>
    <property type="evidence" value="ECO:0007669"/>
    <property type="project" value="UniProtKB-SubCell"/>
</dbReference>
<comment type="subcellular location">
    <subcellularLocation>
        <location evidence="1 14">Endoplasmic reticulum membrane</location>
        <topology evidence="1 14">Multi-pass membrane protein</topology>
    </subcellularLocation>
</comment>
<dbReference type="Proteomes" id="UP000789595">
    <property type="component" value="Unassembled WGS sequence"/>
</dbReference>
<keyword evidence="13" id="KW-0012">Acyltransferase</keyword>
<comment type="pathway">
    <text evidence="2">Glycerolipid metabolism; triacylglycerol biosynthesis.</text>
</comment>
<comment type="pathway">
    <text evidence="3">Lipid metabolism.</text>
</comment>
<keyword evidence="12 14" id="KW-0472">Membrane</keyword>
<keyword evidence="11" id="KW-0443">Lipid metabolism</keyword>
<evidence type="ECO:0000256" key="8">
    <source>
        <dbReference type="ARBA" id="ARBA00022798"/>
    </source>
</evidence>
<evidence type="ECO:0000256" key="5">
    <source>
        <dbReference type="ARBA" id="ARBA00022516"/>
    </source>
</evidence>
<reference evidence="15" key="1">
    <citation type="submission" date="2021-11" db="EMBL/GenBank/DDBJ databases">
        <authorList>
            <consortium name="Genoscope - CEA"/>
            <person name="William W."/>
        </authorList>
    </citation>
    <scope>NUCLEOTIDE SEQUENCE</scope>
</reference>
<evidence type="ECO:0000256" key="10">
    <source>
        <dbReference type="ARBA" id="ARBA00022989"/>
    </source>
</evidence>
<dbReference type="EC" id="2.3.1.-" evidence="14"/>
<dbReference type="PANTHER" id="PTHR12317">
    <property type="entry name" value="DIACYLGLYCEROL O-ACYLTRANSFERASE"/>
    <property type="match status" value="1"/>
</dbReference>
<dbReference type="AlphaFoldDB" id="A0A8J2X0D1"/>
<dbReference type="InterPro" id="IPR007130">
    <property type="entry name" value="DAGAT"/>
</dbReference>
<evidence type="ECO:0000256" key="4">
    <source>
        <dbReference type="ARBA" id="ARBA00005420"/>
    </source>
</evidence>
<comment type="similarity">
    <text evidence="4 14">Belongs to the diacylglycerol acyltransferase family.</text>
</comment>
<evidence type="ECO:0000256" key="11">
    <source>
        <dbReference type="ARBA" id="ARBA00023098"/>
    </source>
</evidence>
<keyword evidence="8" id="KW-0319">Glycerol metabolism</keyword>
<keyword evidence="16" id="KW-1185">Reference proteome</keyword>
<comment type="caution">
    <text evidence="15">The sequence shown here is derived from an EMBL/GenBank/DDBJ whole genome shotgun (WGS) entry which is preliminary data.</text>
</comment>
<evidence type="ECO:0000256" key="1">
    <source>
        <dbReference type="ARBA" id="ARBA00004477"/>
    </source>
</evidence>
<evidence type="ECO:0000256" key="2">
    <source>
        <dbReference type="ARBA" id="ARBA00004771"/>
    </source>
</evidence>
<evidence type="ECO:0000256" key="9">
    <source>
        <dbReference type="ARBA" id="ARBA00022824"/>
    </source>
</evidence>
<name>A0A8J2X0D1_9STRA</name>
<keyword evidence="7 14" id="KW-0812">Transmembrane</keyword>
<feature type="transmembrane region" description="Helical" evidence="14">
    <location>
        <begin position="12"/>
        <end position="37"/>
    </location>
</feature>
<proteinExistence type="inferred from homology"/>
<dbReference type="OrthoDB" id="264532at2759"/>
<evidence type="ECO:0000256" key="12">
    <source>
        <dbReference type="ARBA" id="ARBA00023136"/>
    </source>
</evidence>
<dbReference type="CDD" id="cd07987">
    <property type="entry name" value="LPLAT_MGAT-like"/>
    <property type="match status" value="1"/>
</dbReference>
<dbReference type="GO" id="GO:0019432">
    <property type="term" value="P:triglyceride biosynthetic process"/>
    <property type="evidence" value="ECO:0007669"/>
    <property type="project" value="TreeGrafter"/>
</dbReference>
<dbReference type="GO" id="GO:0006071">
    <property type="term" value="P:glycerol metabolic process"/>
    <property type="evidence" value="ECO:0007669"/>
    <property type="project" value="UniProtKB-KW"/>
</dbReference>
<keyword evidence="9 14" id="KW-0256">Endoplasmic reticulum</keyword>
<accession>A0A8J2X0D1</accession>
<keyword evidence="6 14" id="KW-0808">Transferase</keyword>
<keyword evidence="5" id="KW-0444">Lipid biosynthesis</keyword>
<dbReference type="PANTHER" id="PTHR12317:SF0">
    <property type="entry name" value="ACYLTRANSFERASE"/>
    <property type="match status" value="1"/>
</dbReference>